<comment type="similarity">
    <text evidence="1">Belongs to the carnitine/choline acetyltransferase family.</text>
</comment>
<dbReference type="Pfam" id="PF00755">
    <property type="entry name" value="Carn_acyltransf"/>
    <property type="match status" value="1"/>
</dbReference>
<dbReference type="SUPFAM" id="SSF52777">
    <property type="entry name" value="CoA-dependent acyltransferases"/>
    <property type="match status" value="1"/>
</dbReference>
<dbReference type="AlphaFoldDB" id="A0A3P7NGR4"/>
<evidence type="ECO:0000313" key="3">
    <source>
        <dbReference type="EMBL" id="VDN39410.1"/>
    </source>
</evidence>
<proteinExistence type="inferred from homology"/>
<name>A0A3P7NGR4_DIBLA</name>
<dbReference type="PANTHER" id="PTHR22589:SF103">
    <property type="entry name" value="CARNITINE O-ACETYL-TRANSFERASE, ISOFORM A-RELATED"/>
    <property type="match status" value="1"/>
</dbReference>
<dbReference type="InterPro" id="IPR023213">
    <property type="entry name" value="CAT-like_dom_sf"/>
</dbReference>
<keyword evidence="4" id="KW-1185">Reference proteome</keyword>
<dbReference type="OrthoDB" id="240216at2759"/>
<feature type="domain" description="Choline/carnitine acyltransferase" evidence="2">
    <location>
        <begin position="33"/>
        <end position="144"/>
    </location>
</feature>
<gene>
    <name evidence="3" type="ORF">DILT_LOCUS17861</name>
</gene>
<evidence type="ECO:0000313" key="4">
    <source>
        <dbReference type="Proteomes" id="UP000281553"/>
    </source>
</evidence>
<organism evidence="3 4">
    <name type="scientific">Dibothriocephalus latus</name>
    <name type="common">Fish tapeworm</name>
    <name type="synonym">Diphyllobothrium latum</name>
    <dbReference type="NCBI Taxonomy" id="60516"/>
    <lineage>
        <taxon>Eukaryota</taxon>
        <taxon>Metazoa</taxon>
        <taxon>Spiralia</taxon>
        <taxon>Lophotrochozoa</taxon>
        <taxon>Platyhelminthes</taxon>
        <taxon>Cestoda</taxon>
        <taxon>Eucestoda</taxon>
        <taxon>Diphyllobothriidea</taxon>
        <taxon>Diphyllobothriidae</taxon>
        <taxon>Dibothriocephalus</taxon>
    </lineage>
</organism>
<evidence type="ECO:0000256" key="1">
    <source>
        <dbReference type="ARBA" id="ARBA00005232"/>
    </source>
</evidence>
<dbReference type="Gene3D" id="3.30.559.10">
    <property type="entry name" value="Chloramphenicol acetyltransferase-like domain"/>
    <property type="match status" value="1"/>
</dbReference>
<dbReference type="GO" id="GO:0019254">
    <property type="term" value="P:carnitine metabolic process, CoA-linked"/>
    <property type="evidence" value="ECO:0007669"/>
    <property type="project" value="TreeGrafter"/>
</dbReference>
<dbReference type="PANTHER" id="PTHR22589">
    <property type="entry name" value="CARNITINE O-ACYLTRANSFERASE"/>
    <property type="match status" value="1"/>
</dbReference>
<dbReference type="GO" id="GO:0005777">
    <property type="term" value="C:peroxisome"/>
    <property type="evidence" value="ECO:0007669"/>
    <property type="project" value="TreeGrafter"/>
</dbReference>
<dbReference type="EMBL" id="UYRU01095430">
    <property type="protein sequence ID" value="VDN39410.1"/>
    <property type="molecule type" value="Genomic_DNA"/>
</dbReference>
<dbReference type="Proteomes" id="UP000281553">
    <property type="component" value="Unassembled WGS sequence"/>
</dbReference>
<reference evidence="3 4" key="1">
    <citation type="submission" date="2018-11" db="EMBL/GenBank/DDBJ databases">
        <authorList>
            <consortium name="Pathogen Informatics"/>
        </authorList>
    </citation>
    <scope>NUCLEOTIDE SEQUENCE [LARGE SCALE GENOMIC DNA]</scope>
</reference>
<sequence length="175" mass="18953">MDTDIACGKFTAFSKSSIKSAGLSPDAFIQTISSSEKCALLRKAIEQHQLYTKMTATGHGFDRHLLGLRLIAADSGDPTPSIFADPTYENANHFSLTTSQITGKQDFGASFDPLIPDGYGFTYNLQGHYMNLTASTFKSKTSDNAAVNLINAFAASLLDMRKLLEGSVEVDINEK</sequence>
<accession>A0A3P7NGR4</accession>
<dbReference type="InterPro" id="IPR039551">
    <property type="entry name" value="Cho/carn_acyl_trans"/>
</dbReference>
<dbReference type="GO" id="GO:0004092">
    <property type="term" value="F:carnitine O-acetyltransferase activity"/>
    <property type="evidence" value="ECO:0007669"/>
    <property type="project" value="TreeGrafter"/>
</dbReference>
<evidence type="ECO:0000259" key="2">
    <source>
        <dbReference type="Pfam" id="PF00755"/>
    </source>
</evidence>
<dbReference type="InterPro" id="IPR000542">
    <property type="entry name" value="Carn_acyl_trans"/>
</dbReference>
<protein>
    <recommendedName>
        <fullName evidence="2">Choline/carnitine acyltransferase domain-containing protein</fullName>
    </recommendedName>
</protein>